<dbReference type="PANTHER" id="PTHR10534:SF2">
    <property type="entry name" value="PYRIDOXAL KINASE"/>
    <property type="match status" value="1"/>
</dbReference>
<accession>A0A7X2N0T0</accession>
<keyword evidence="2 7" id="KW-0808">Transferase</keyword>
<evidence type="ECO:0000256" key="1">
    <source>
        <dbReference type="ARBA" id="ARBA00012104"/>
    </source>
</evidence>
<protein>
    <recommendedName>
        <fullName evidence="1">pyridoxal kinase</fullName>
        <ecNumber evidence="1">2.7.1.35</ecNumber>
    </recommendedName>
</protein>
<evidence type="ECO:0000256" key="5">
    <source>
        <dbReference type="ARBA" id="ARBA00022840"/>
    </source>
</evidence>
<keyword evidence="8" id="KW-1185">Reference proteome</keyword>
<dbReference type="InterPro" id="IPR004625">
    <property type="entry name" value="PyrdxlKinase"/>
</dbReference>
<dbReference type="EC" id="2.7.1.35" evidence="1"/>
<dbReference type="GO" id="GO:0005524">
    <property type="term" value="F:ATP binding"/>
    <property type="evidence" value="ECO:0007669"/>
    <property type="project" value="UniProtKB-KW"/>
</dbReference>
<evidence type="ECO:0000259" key="6">
    <source>
        <dbReference type="Pfam" id="PF08543"/>
    </source>
</evidence>
<gene>
    <name evidence="7" type="ORF">FYJ33_14820</name>
</gene>
<keyword evidence="4 7" id="KW-0418">Kinase</keyword>
<evidence type="ECO:0000256" key="2">
    <source>
        <dbReference type="ARBA" id="ARBA00022679"/>
    </source>
</evidence>
<keyword evidence="3" id="KW-0547">Nucleotide-binding</keyword>
<dbReference type="InterPro" id="IPR029056">
    <property type="entry name" value="Ribokinase-like"/>
</dbReference>
<dbReference type="Proteomes" id="UP000460287">
    <property type="component" value="Unassembled WGS sequence"/>
</dbReference>
<organism evidence="7 8">
    <name type="scientific">Inconstantimicrobium porci</name>
    <dbReference type="NCBI Taxonomy" id="2652291"/>
    <lineage>
        <taxon>Bacteria</taxon>
        <taxon>Bacillati</taxon>
        <taxon>Bacillota</taxon>
        <taxon>Clostridia</taxon>
        <taxon>Eubacteriales</taxon>
        <taxon>Clostridiaceae</taxon>
        <taxon>Inconstantimicrobium</taxon>
    </lineage>
</organism>
<comment type="caution">
    <text evidence="7">The sequence shown here is derived from an EMBL/GenBank/DDBJ whole genome shotgun (WGS) entry which is preliminary data.</text>
</comment>
<dbReference type="NCBIfam" id="NF005491">
    <property type="entry name" value="PRK07105.1"/>
    <property type="match status" value="1"/>
</dbReference>
<dbReference type="SUPFAM" id="SSF53613">
    <property type="entry name" value="Ribokinase-like"/>
    <property type="match status" value="1"/>
</dbReference>
<dbReference type="Pfam" id="PF08543">
    <property type="entry name" value="Phos_pyr_kin"/>
    <property type="match status" value="1"/>
</dbReference>
<dbReference type="EMBL" id="VULX01000039">
    <property type="protein sequence ID" value="MSR92603.1"/>
    <property type="molecule type" value="Genomic_DNA"/>
</dbReference>
<sequence length="276" mass="30627">MKKPIKNVAAIHDLVGVGKAALTNIIPVMSVLNVDVCPIPTVILSTHMGGYGKPAIRKLNGYIDECREHYKQNNVEFDSILVGYLGDRENVIETKNFIKEFKRQNNLVVVDPILGDNGKLYSGFDKEYISEIRCVLGDADIITPNITEACLLTGYEYRDDLKHDDILNICRNLADFGCSNVVITSIPGSEDSIGIAVYNCGELNILYFDRIKGAFHGTGDIFDAVLIGKILNGSDLLSAVKCSADFIRECIKYSLKYDYPEREGVMVESVLYKLRG</sequence>
<evidence type="ECO:0000313" key="8">
    <source>
        <dbReference type="Proteomes" id="UP000460287"/>
    </source>
</evidence>
<reference evidence="7 8" key="1">
    <citation type="submission" date="2019-08" db="EMBL/GenBank/DDBJ databases">
        <title>In-depth cultivation of the pig gut microbiome towards novel bacterial diversity and tailored functional studies.</title>
        <authorList>
            <person name="Wylensek D."/>
            <person name="Hitch T.C.A."/>
            <person name="Clavel T."/>
        </authorList>
    </citation>
    <scope>NUCLEOTIDE SEQUENCE [LARGE SCALE GENOMIC DNA]</scope>
    <source>
        <strain evidence="7 8">WCA-383-APC-5B</strain>
    </source>
</reference>
<dbReference type="AlphaFoldDB" id="A0A7X2N0T0"/>
<dbReference type="GO" id="GO:0009443">
    <property type="term" value="P:pyridoxal 5'-phosphate salvage"/>
    <property type="evidence" value="ECO:0007669"/>
    <property type="project" value="InterPro"/>
</dbReference>
<dbReference type="InterPro" id="IPR013749">
    <property type="entry name" value="PM/HMP-P_kinase-1"/>
</dbReference>
<dbReference type="CDD" id="cd01173">
    <property type="entry name" value="pyridoxal_pyridoxamine_kinase"/>
    <property type="match status" value="1"/>
</dbReference>
<feature type="domain" description="Pyridoxamine kinase/Phosphomethylpyrimidine kinase" evidence="6">
    <location>
        <begin position="74"/>
        <end position="257"/>
    </location>
</feature>
<proteinExistence type="predicted"/>
<dbReference type="Gene3D" id="3.40.1190.20">
    <property type="match status" value="1"/>
</dbReference>
<evidence type="ECO:0000256" key="3">
    <source>
        <dbReference type="ARBA" id="ARBA00022741"/>
    </source>
</evidence>
<dbReference type="GO" id="GO:0005829">
    <property type="term" value="C:cytosol"/>
    <property type="evidence" value="ECO:0007669"/>
    <property type="project" value="TreeGrafter"/>
</dbReference>
<dbReference type="GO" id="GO:0008478">
    <property type="term" value="F:pyridoxal kinase activity"/>
    <property type="evidence" value="ECO:0007669"/>
    <property type="project" value="UniProtKB-EC"/>
</dbReference>
<evidence type="ECO:0000256" key="4">
    <source>
        <dbReference type="ARBA" id="ARBA00022777"/>
    </source>
</evidence>
<dbReference type="RefSeq" id="WP_154532644.1">
    <property type="nucleotide sequence ID" value="NZ_VULX01000039.1"/>
</dbReference>
<name>A0A7X2N0T0_9CLOT</name>
<dbReference type="PANTHER" id="PTHR10534">
    <property type="entry name" value="PYRIDOXAL KINASE"/>
    <property type="match status" value="1"/>
</dbReference>
<keyword evidence="5" id="KW-0067">ATP-binding</keyword>
<evidence type="ECO:0000313" key="7">
    <source>
        <dbReference type="EMBL" id="MSR92603.1"/>
    </source>
</evidence>